<dbReference type="PANTHER" id="PTHR12526">
    <property type="entry name" value="GLYCOSYLTRANSFERASE"/>
    <property type="match status" value="1"/>
</dbReference>
<name>A0A177MV89_9GAMM</name>
<dbReference type="AlphaFoldDB" id="A0A177MV89"/>
<evidence type="ECO:0008006" key="3">
    <source>
        <dbReference type="Google" id="ProtNLM"/>
    </source>
</evidence>
<evidence type="ECO:0000313" key="1">
    <source>
        <dbReference type="EMBL" id="OAI09637.1"/>
    </source>
</evidence>
<proteinExistence type="predicted"/>
<reference evidence="1 2" key="1">
    <citation type="submission" date="2016-03" db="EMBL/GenBank/DDBJ databases">
        <authorList>
            <person name="Ploux O."/>
        </authorList>
    </citation>
    <scope>NUCLEOTIDE SEQUENCE [LARGE SCALE GENOMIC DNA]</scope>
    <source>
        <strain evidence="1 2">R-45370</strain>
    </source>
</reference>
<evidence type="ECO:0000313" key="2">
    <source>
        <dbReference type="Proteomes" id="UP000078476"/>
    </source>
</evidence>
<dbReference type="STRING" id="980561.A1359_18645"/>
<gene>
    <name evidence="1" type="ORF">A1359_18645</name>
</gene>
<dbReference type="Pfam" id="PF13692">
    <property type="entry name" value="Glyco_trans_1_4"/>
    <property type="match status" value="1"/>
</dbReference>
<dbReference type="CDD" id="cd03801">
    <property type="entry name" value="GT4_PimA-like"/>
    <property type="match status" value="1"/>
</dbReference>
<dbReference type="Gene3D" id="3.40.50.2000">
    <property type="entry name" value="Glycogen Phosphorylase B"/>
    <property type="match status" value="1"/>
</dbReference>
<accession>A0A177MV89</accession>
<keyword evidence="2" id="KW-1185">Reference proteome</keyword>
<dbReference type="Proteomes" id="UP000078476">
    <property type="component" value="Unassembled WGS sequence"/>
</dbReference>
<dbReference type="SUPFAM" id="SSF53756">
    <property type="entry name" value="UDP-Glycosyltransferase/glycogen phosphorylase"/>
    <property type="match status" value="1"/>
</dbReference>
<organism evidence="1 2">
    <name type="scientific">Methylomonas lenta</name>
    <dbReference type="NCBI Taxonomy" id="980561"/>
    <lineage>
        <taxon>Bacteria</taxon>
        <taxon>Pseudomonadati</taxon>
        <taxon>Pseudomonadota</taxon>
        <taxon>Gammaproteobacteria</taxon>
        <taxon>Methylococcales</taxon>
        <taxon>Methylococcaceae</taxon>
        <taxon>Methylomonas</taxon>
    </lineage>
</organism>
<dbReference type="EMBL" id="LUUI01000170">
    <property type="protein sequence ID" value="OAI09637.1"/>
    <property type="molecule type" value="Genomic_DNA"/>
</dbReference>
<comment type="caution">
    <text evidence="1">The sequence shown here is derived from an EMBL/GenBank/DDBJ whole genome shotgun (WGS) entry which is preliminary data.</text>
</comment>
<protein>
    <recommendedName>
        <fullName evidence="3">Glycosyl transferase family 1 domain-containing protein</fullName>
    </recommendedName>
</protein>
<sequence>MGHSCAVAVPNNLETAQQYSKLVFRPMLYSDVLSDPESVFPDARSADVVFAWTPREVVRCFVTSYMVKCPTPLIIYLEDHELWISCRALGLEEASLAQHTDQSIAERLPNTFSHPFRYSGFIGLADAVAVIQDKLAIECPPWVHCATVMPGVDLEFFSPREANSILRKQYGIAENERVIVYTGGLNSFTKPAIETLCRAIGVINSQGYPCKLIRSGPVSLSSLSQLPSEVADAIVDLGVLPREELPDLLALADVLVQPGKVDPFEDLRLPGKLPEFLAMGRPVLMPDVNIAHLLEDGVNVILTRTGSAEEIATKCIALFANPQQADKIGQAGRLFAERNFDAKSQAKQMSHVYNIASENYNAAIAAKVWQSEYKNVSQLLALKLQLIADSKASKFNSATNEVLKEHAKYIELMQLRLDGLEVRVNERHKWITKYIWGTFVGFQLLRIKKVFKLLPFALSMYGGHRGLIMHLLGIYKDEGIKGIKRRVLDPGTKLT</sequence>